<dbReference type="PANTHER" id="PTHR47642">
    <property type="entry name" value="ATP-DEPENDENT DNA HELICASE"/>
    <property type="match status" value="1"/>
</dbReference>
<evidence type="ECO:0000256" key="1">
    <source>
        <dbReference type="ARBA" id="ARBA00022741"/>
    </source>
</evidence>
<dbReference type="InterPro" id="IPR003593">
    <property type="entry name" value="AAA+_ATPase"/>
</dbReference>
<name>A0A2M7H4Z8_9BACT</name>
<dbReference type="PANTHER" id="PTHR47642:SF5">
    <property type="entry name" value="ATP-DEPENDENT DNA HELICASE"/>
    <property type="match status" value="1"/>
</dbReference>
<dbReference type="InterPro" id="IPR049163">
    <property type="entry name" value="Pif1-like_2B_dom"/>
</dbReference>
<evidence type="ECO:0000256" key="6">
    <source>
        <dbReference type="ARBA" id="ARBA00023125"/>
    </source>
</evidence>
<sequence length="420" mass="47449">MTQEQALKILKDGYQVFLTGPAGSGKTYVLNEFIRWCQLERGLEVAVTASTGIAATHLNGQTIHSWAGIGIKDRLSAYDLDEILQKEHLHKRFKKTDVLILDEISMMHSYRLDMVDEVLRTIRDIDEPFGGLQTVLCGDFFQLPPINRDSNEVKDFAFEAKVWRELKPKVCYLDQVYRQDDDALLTILQEIRAGDISEDSTFKLQERLEEEVPHDTPVTRLFTHNVDVDRMNADQLTKIVGESKIYAMSTTGKKADLAQLIKYCMAQQRLELKIGAQVMFIKNNFQKGYANGTLGTVIDFEDVTNLPVVETREGKRITVLPESWAVEKKGVQVAELRQFPLRLAWAITVHKSQGMTLDAAEIDLSKSFAPGMGYVALSRVRSINGLFLTGANQQALLVHPLVREQDDIFLADSLELEQSN</sequence>
<keyword evidence="7" id="KW-0234">DNA repair</keyword>
<gene>
    <name evidence="10" type="ORF">COW24_00795</name>
</gene>
<keyword evidence="5" id="KW-0067">ATP-binding</keyword>
<dbReference type="InterPro" id="IPR051055">
    <property type="entry name" value="PIF1_helicase"/>
</dbReference>
<protein>
    <submittedName>
        <fullName evidence="10">Helicase</fullName>
    </submittedName>
</protein>
<keyword evidence="3" id="KW-0378">Hydrolase</keyword>
<dbReference type="SUPFAM" id="SSF52540">
    <property type="entry name" value="P-loop containing nucleoside triphosphate hydrolases"/>
    <property type="match status" value="2"/>
</dbReference>
<accession>A0A2M7H4Z8</accession>
<dbReference type="Pfam" id="PF21530">
    <property type="entry name" value="Pif1_2B_dom"/>
    <property type="match status" value="1"/>
</dbReference>
<evidence type="ECO:0000256" key="3">
    <source>
        <dbReference type="ARBA" id="ARBA00022801"/>
    </source>
</evidence>
<evidence type="ECO:0000256" key="5">
    <source>
        <dbReference type="ARBA" id="ARBA00022840"/>
    </source>
</evidence>
<dbReference type="GO" id="GO:0000723">
    <property type="term" value="P:telomere maintenance"/>
    <property type="evidence" value="ECO:0007669"/>
    <property type="project" value="InterPro"/>
</dbReference>
<dbReference type="CDD" id="cd18037">
    <property type="entry name" value="DEXSc_Pif1_like"/>
    <property type="match status" value="1"/>
</dbReference>
<dbReference type="SMART" id="SM00382">
    <property type="entry name" value="AAA"/>
    <property type="match status" value="1"/>
</dbReference>
<organism evidence="10 11">
    <name type="scientific">Candidatus Kerfeldbacteria bacterium CG15_BIG_FIL_POST_REV_8_21_14_020_45_12</name>
    <dbReference type="NCBI Taxonomy" id="2014247"/>
    <lineage>
        <taxon>Bacteria</taxon>
        <taxon>Candidatus Kerfeldiibacteriota</taxon>
    </lineage>
</organism>
<feature type="domain" description="AAA+ ATPase" evidence="9">
    <location>
        <begin position="12"/>
        <end position="304"/>
    </location>
</feature>
<keyword evidence="4 10" id="KW-0347">Helicase</keyword>
<dbReference type="Proteomes" id="UP000230292">
    <property type="component" value="Unassembled WGS sequence"/>
</dbReference>
<evidence type="ECO:0000256" key="2">
    <source>
        <dbReference type="ARBA" id="ARBA00022763"/>
    </source>
</evidence>
<proteinExistence type="predicted"/>
<dbReference type="CDD" id="cd18809">
    <property type="entry name" value="SF1_C_RecD"/>
    <property type="match status" value="1"/>
</dbReference>
<dbReference type="AlphaFoldDB" id="A0A2M7H4Z8"/>
<keyword evidence="6" id="KW-0238">DNA-binding</keyword>
<dbReference type="EMBL" id="PFGC01000011">
    <property type="protein sequence ID" value="PIW37302.1"/>
    <property type="molecule type" value="Genomic_DNA"/>
</dbReference>
<evidence type="ECO:0000313" key="11">
    <source>
        <dbReference type="Proteomes" id="UP000230292"/>
    </source>
</evidence>
<reference evidence="10 11" key="1">
    <citation type="submission" date="2017-09" db="EMBL/GenBank/DDBJ databases">
        <title>Depth-based differentiation of microbial function through sediment-hosted aquifers and enrichment of novel symbionts in the deep terrestrial subsurface.</title>
        <authorList>
            <person name="Probst A.J."/>
            <person name="Ladd B."/>
            <person name="Jarett J.K."/>
            <person name="Geller-Mcgrath D.E."/>
            <person name="Sieber C.M."/>
            <person name="Emerson J.B."/>
            <person name="Anantharaman K."/>
            <person name="Thomas B.C."/>
            <person name="Malmstrom R."/>
            <person name="Stieglmeier M."/>
            <person name="Klingl A."/>
            <person name="Woyke T."/>
            <person name="Ryan C.M."/>
            <person name="Banfield J.F."/>
        </authorList>
    </citation>
    <scope>NUCLEOTIDE SEQUENCE [LARGE SCALE GENOMIC DNA]</scope>
    <source>
        <strain evidence="10">CG15_BIG_FIL_POST_REV_8_21_14_020_45_12</strain>
    </source>
</reference>
<keyword evidence="8" id="KW-0413">Isomerase</keyword>
<dbReference type="InterPro" id="IPR027417">
    <property type="entry name" value="P-loop_NTPase"/>
</dbReference>
<dbReference type="Gene3D" id="3.40.50.300">
    <property type="entry name" value="P-loop containing nucleotide triphosphate hydrolases"/>
    <property type="match status" value="1"/>
</dbReference>
<dbReference type="GO" id="GO:0003678">
    <property type="term" value="F:DNA helicase activity"/>
    <property type="evidence" value="ECO:0007669"/>
    <property type="project" value="InterPro"/>
</dbReference>
<evidence type="ECO:0000259" key="9">
    <source>
        <dbReference type="SMART" id="SM00382"/>
    </source>
</evidence>
<dbReference type="Pfam" id="PF05970">
    <property type="entry name" value="PIF1"/>
    <property type="match status" value="1"/>
</dbReference>
<keyword evidence="1" id="KW-0547">Nucleotide-binding</keyword>
<keyword evidence="2" id="KW-0227">DNA damage</keyword>
<evidence type="ECO:0000256" key="8">
    <source>
        <dbReference type="ARBA" id="ARBA00023235"/>
    </source>
</evidence>
<dbReference type="GO" id="GO:0006281">
    <property type="term" value="P:DNA repair"/>
    <property type="evidence" value="ECO:0007669"/>
    <property type="project" value="InterPro"/>
</dbReference>
<comment type="caution">
    <text evidence="10">The sequence shown here is derived from an EMBL/GenBank/DDBJ whole genome shotgun (WGS) entry which is preliminary data.</text>
</comment>
<evidence type="ECO:0000256" key="7">
    <source>
        <dbReference type="ARBA" id="ARBA00023204"/>
    </source>
</evidence>
<evidence type="ECO:0000313" key="10">
    <source>
        <dbReference type="EMBL" id="PIW37302.1"/>
    </source>
</evidence>
<dbReference type="InterPro" id="IPR010285">
    <property type="entry name" value="DNA_helicase_pif1-like_DEAD"/>
</dbReference>
<dbReference type="Gene3D" id="2.30.30.940">
    <property type="match status" value="1"/>
</dbReference>
<evidence type="ECO:0000256" key="4">
    <source>
        <dbReference type="ARBA" id="ARBA00022806"/>
    </source>
</evidence>